<dbReference type="AlphaFoldDB" id="A0A2Z7DD47"/>
<feature type="coiled-coil region" evidence="1">
    <location>
        <begin position="51"/>
        <end position="90"/>
    </location>
</feature>
<dbReference type="Proteomes" id="UP000250235">
    <property type="component" value="Unassembled WGS sequence"/>
</dbReference>
<dbReference type="PANTHER" id="PTHR34210">
    <property type="entry name" value="OS01G0252900 PROTEIN"/>
    <property type="match status" value="1"/>
</dbReference>
<organism evidence="2 3">
    <name type="scientific">Dorcoceras hygrometricum</name>
    <dbReference type="NCBI Taxonomy" id="472368"/>
    <lineage>
        <taxon>Eukaryota</taxon>
        <taxon>Viridiplantae</taxon>
        <taxon>Streptophyta</taxon>
        <taxon>Embryophyta</taxon>
        <taxon>Tracheophyta</taxon>
        <taxon>Spermatophyta</taxon>
        <taxon>Magnoliopsida</taxon>
        <taxon>eudicotyledons</taxon>
        <taxon>Gunneridae</taxon>
        <taxon>Pentapetalae</taxon>
        <taxon>asterids</taxon>
        <taxon>lamiids</taxon>
        <taxon>Lamiales</taxon>
        <taxon>Gesneriaceae</taxon>
        <taxon>Didymocarpoideae</taxon>
        <taxon>Trichosporeae</taxon>
        <taxon>Loxocarpinae</taxon>
        <taxon>Dorcoceras</taxon>
    </lineage>
</organism>
<sequence>MQSHEEDMEIGYEDKPQLVTFEGLERRFHDDVFNLIKEQSDAEDAENIRHKEKLIEINDKYQEKLSSLRAQQTRRRKEFLGKELEEILRRYQQAETGNPMITNVPNEPHRYAGSYHTYHSAHDGHLDSYRERASVFRWSQGADGRVPYPRGRDYDQTGARH</sequence>
<keyword evidence="3" id="KW-1185">Reference proteome</keyword>
<gene>
    <name evidence="2" type="ORF">F511_06733</name>
</gene>
<protein>
    <submittedName>
        <fullName evidence="2">Uncharacterized protein</fullName>
    </submittedName>
</protein>
<reference evidence="2 3" key="1">
    <citation type="journal article" date="2015" name="Proc. Natl. Acad. Sci. U.S.A.">
        <title>The resurrection genome of Boea hygrometrica: A blueprint for survival of dehydration.</title>
        <authorList>
            <person name="Xiao L."/>
            <person name="Yang G."/>
            <person name="Zhang L."/>
            <person name="Yang X."/>
            <person name="Zhao S."/>
            <person name="Ji Z."/>
            <person name="Zhou Q."/>
            <person name="Hu M."/>
            <person name="Wang Y."/>
            <person name="Chen M."/>
            <person name="Xu Y."/>
            <person name="Jin H."/>
            <person name="Xiao X."/>
            <person name="Hu G."/>
            <person name="Bao F."/>
            <person name="Hu Y."/>
            <person name="Wan P."/>
            <person name="Li L."/>
            <person name="Deng X."/>
            <person name="Kuang T."/>
            <person name="Xiang C."/>
            <person name="Zhu J.K."/>
            <person name="Oliver M.J."/>
            <person name="He Y."/>
        </authorList>
    </citation>
    <scope>NUCLEOTIDE SEQUENCE [LARGE SCALE GENOMIC DNA]</scope>
    <source>
        <strain evidence="3">cv. XS01</strain>
    </source>
</reference>
<dbReference type="OrthoDB" id="1899623at2759"/>
<dbReference type="EMBL" id="KQ988979">
    <property type="protein sequence ID" value="KZV55256.1"/>
    <property type="molecule type" value="Genomic_DNA"/>
</dbReference>
<dbReference type="PANTHER" id="PTHR34210:SF4">
    <property type="match status" value="1"/>
</dbReference>
<accession>A0A2Z7DD47</accession>
<proteinExistence type="predicted"/>
<evidence type="ECO:0000256" key="1">
    <source>
        <dbReference type="SAM" id="Coils"/>
    </source>
</evidence>
<evidence type="ECO:0000313" key="3">
    <source>
        <dbReference type="Proteomes" id="UP000250235"/>
    </source>
</evidence>
<evidence type="ECO:0000313" key="2">
    <source>
        <dbReference type="EMBL" id="KZV55256.1"/>
    </source>
</evidence>
<keyword evidence="1" id="KW-0175">Coiled coil</keyword>
<name>A0A2Z7DD47_9LAMI</name>